<evidence type="ECO:0000256" key="4">
    <source>
        <dbReference type="ARBA" id="ARBA00022723"/>
    </source>
</evidence>
<dbReference type="Gene3D" id="3.30.70.360">
    <property type="match status" value="1"/>
</dbReference>
<keyword evidence="10" id="KW-1185">Reference proteome</keyword>
<dbReference type="KEGG" id="dgg:DGI_2750"/>
<evidence type="ECO:0000256" key="7">
    <source>
        <dbReference type="ARBA" id="ARBA00023285"/>
    </source>
</evidence>
<sequence>MLQELLSRLEGYGPAVVSLQQSLVAIPALGPDNGGQGELDKALFLTDYLRHLGFAEVLRVDAPDARVASGLRPNLVAMLPGQRTDKTFWVISHTDVVPAGDLSLWKTDPFTLHVDGDVMTGRGVEDNHQGIVSSLMLAKALLDSKVTPPVNFGIILVADEETGSQYGLEYVLKTRPDLFHPEDLFLAPDFGNAESTMLEVAEKCILWLKLTVVGRQCHASTPHQGRNTLVACADLIMRLQELRTQFPDEDPLFNPAHSTFEPTRKEENVPNVNTVPGYDVFYLDCRVLPSYPPEEVLASIRAMADVVEQTREVQISIDIVQRTDAAPPTSPDSEIVVRLTEGIRAVYGTQAVPTGIGGGTVASFLRRRGYPCAVWSTCVHNAHQPNESSCISSQLGDAKVMAHVLTHTA</sequence>
<dbReference type="PATRIC" id="fig|1121448.10.peg.2712"/>
<reference evidence="10" key="2">
    <citation type="submission" date="2013-07" db="EMBL/GenBank/DDBJ databases">
        <authorList>
            <person name="Morais-Silva F.O."/>
            <person name="Rezende A.M."/>
            <person name="Pimentel C."/>
            <person name="Resende D.M."/>
            <person name="Santos C.I."/>
            <person name="Clemente C."/>
            <person name="de Oliveira L.M."/>
            <person name="da Silva S.M."/>
            <person name="Costa D.A."/>
            <person name="Varela-Raposo A."/>
            <person name="Horacio E.C.A."/>
            <person name="Matos M."/>
            <person name="Flores O."/>
            <person name="Ruiz J.C."/>
            <person name="Rodrigues-Pousada C."/>
        </authorList>
    </citation>
    <scope>NUCLEOTIDE SEQUENCE [LARGE SCALE GENOMIC DNA]</scope>
    <source>
        <strain evidence="10">ATCC 19364 / DSM 1382 / NCIMB 9332 / VKM B-1759</strain>
    </source>
</reference>
<evidence type="ECO:0000256" key="6">
    <source>
        <dbReference type="ARBA" id="ARBA00022833"/>
    </source>
</evidence>
<dbReference type="eggNOG" id="COG0624">
    <property type="taxonomic scope" value="Bacteria"/>
</dbReference>
<dbReference type="EMBL" id="CP006585">
    <property type="protein sequence ID" value="AGW14481.1"/>
    <property type="molecule type" value="Genomic_DNA"/>
</dbReference>
<dbReference type="NCBIfam" id="TIGR01910">
    <property type="entry name" value="DapE-ArgE"/>
    <property type="match status" value="1"/>
</dbReference>
<gene>
    <name evidence="9" type="ORF">DGI_2750</name>
</gene>
<comment type="cofactor">
    <cofactor evidence="2">
        <name>Zn(2+)</name>
        <dbReference type="ChEBI" id="CHEBI:29105"/>
    </cofactor>
</comment>
<evidence type="ECO:0000256" key="5">
    <source>
        <dbReference type="ARBA" id="ARBA00022801"/>
    </source>
</evidence>
<evidence type="ECO:0000256" key="2">
    <source>
        <dbReference type="ARBA" id="ARBA00001947"/>
    </source>
</evidence>
<reference evidence="9 10" key="1">
    <citation type="journal article" date="2013" name="J. Bacteriol.">
        <title>Roles of HynAB and Ech, the only two hydrogenases found in the model sulfate reducer Desulfovibrio gigas.</title>
        <authorList>
            <person name="Morais-Silva F.O."/>
            <person name="Santos C.I."/>
            <person name="Rodrigues R."/>
            <person name="Pereira I.A."/>
            <person name="Rodrigues-Pousada C."/>
        </authorList>
    </citation>
    <scope>NUCLEOTIDE SEQUENCE [LARGE SCALE GENOMIC DNA]</scope>
    <source>
        <strain evidence="10">ATCC 19364 / DSM 1382 / NCIMB 9332 / VKM B-1759</strain>
    </source>
</reference>
<comment type="similarity">
    <text evidence="3">Belongs to the peptidase M20A family.</text>
</comment>
<dbReference type="SUPFAM" id="SSF53187">
    <property type="entry name" value="Zn-dependent exopeptidases"/>
    <property type="match status" value="1"/>
</dbReference>
<dbReference type="PANTHER" id="PTHR43808">
    <property type="entry name" value="ACETYLORNITHINE DEACETYLASE"/>
    <property type="match status" value="1"/>
</dbReference>
<dbReference type="Pfam" id="PF01546">
    <property type="entry name" value="Peptidase_M20"/>
    <property type="match status" value="1"/>
</dbReference>
<evidence type="ECO:0000313" key="9">
    <source>
        <dbReference type="EMBL" id="AGW14481.1"/>
    </source>
</evidence>
<protein>
    <submittedName>
        <fullName evidence="9">Putative acetylornithine deacetylase or succinyl-diaminopimelate desuccinylase</fullName>
    </submittedName>
</protein>
<name>T2GEC7_MEGG1</name>
<dbReference type="GO" id="GO:0016787">
    <property type="term" value="F:hydrolase activity"/>
    <property type="evidence" value="ECO:0007669"/>
    <property type="project" value="UniProtKB-KW"/>
</dbReference>
<dbReference type="Gene3D" id="3.40.630.10">
    <property type="entry name" value="Zn peptidases"/>
    <property type="match status" value="1"/>
</dbReference>
<organism evidence="9 10">
    <name type="scientific">Megalodesulfovibrio gigas (strain ATCC 19364 / DSM 1382 / NCIMB 9332 / VKM B-1759)</name>
    <name type="common">Desulfovibrio gigas</name>
    <dbReference type="NCBI Taxonomy" id="1121448"/>
    <lineage>
        <taxon>Bacteria</taxon>
        <taxon>Pseudomonadati</taxon>
        <taxon>Thermodesulfobacteriota</taxon>
        <taxon>Desulfovibrionia</taxon>
        <taxon>Desulfovibrionales</taxon>
        <taxon>Desulfovibrionaceae</taxon>
        <taxon>Megalodesulfovibrio</taxon>
    </lineage>
</organism>
<feature type="domain" description="Peptidase M20 dimerisation" evidence="8">
    <location>
        <begin position="201"/>
        <end position="305"/>
    </location>
</feature>
<dbReference type="STRING" id="1121448.DGI_2750"/>
<evidence type="ECO:0000259" key="8">
    <source>
        <dbReference type="Pfam" id="PF07687"/>
    </source>
</evidence>
<comment type="cofactor">
    <cofactor evidence="1">
        <name>Co(2+)</name>
        <dbReference type="ChEBI" id="CHEBI:48828"/>
    </cofactor>
</comment>
<keyword evidence="5" id="KW-0378">Hydrolase</keyword>
<dbReference type="InterPro" id="IPR050072">
    <property type="entry name" value="Peptidase_M20A"/>
</dbReference>
<dbReference type="NCBIfam" id="NF010589">
    <property type="entry name" value="PRK13983.1"/>
    <property type="match status" value="1"/>
</dbReference>
<accession>T2GEC7</accession>
<keyword evidence="6" id="KW-0862">Zinc</keyword>
<dbReference type="SUPFAM" id="SSF55031">
    <property type="entry name" value="Bacterial exopeptidase dimerisation domain"/>
    <property type="match status" value="1"/>
</dbReference>
<dbReference type="HOGENOM" id="CLU_021802_2_2_7"/>
<dbReference type="InterPro" id="IPR002933">
    <property type="entry name" value="Peptidase_M20"/>
</dbReference>
<evidence type="ECO:0000256" key="1">
    <source>
        <dbReference type="ARBA" id="ARBA00001941"/>
    </source>
</evidence>
<dbReference type="Proteomes" id="UP000016587">
    <property type="component" value="Chromosome"/>
</dbReference>
<evidence type="ECO:0000256" key="3">
    <source>
        <dbReference type="ARBA" id="ARBA00006247"/>
    </source>
</evidence>
<dbReference type="AlphaFoldDB" id="T2GEC7"/>
<dbReference type="InterPro" id="IPR010182">
    <property type="entry name" value="ArgE/DapE"/>
</dbReference>
<proteinExistence type="inferred from homology"/>
<dbReference type="Pfam" id="PF07687">
    <property type="entry name" value="M20_dimer"/>
    <property type="match status" value="1"/>
</dbReference>
<dbReference type="RefSeq" id="WP_021761507.1">
    <property type="nucleotide sequence ID" value="NC_022444.1"/>
</dbReference>
<keyword evidence="4" id="KW-0479">Metal-binding</keyword>
<dbReference type="InterPro" id="IPR036264">
    <property type="entry name" value="Bact_exopeptidase_dim_dom"/>
</dbReference>
<dbReference type="PANTHER" id="PTHR43808:SF32">
    <property type="entry name" value="ARGE_DAPE-RELATED DEACYLASE"/>
    <property type="match status" value="1"/>
</dbReference>
<dbReference type="GO" id="GO:0046872">
    <property type="term" value="F:metal ion binding"/>
    <property type="evidence" value="ECO:0007669"/>
    <property type="project" value="UniProtKB-KW"/>
</dbReference>
<evidence type="ECO:0000313" key="10">
    <source>
        <dbReference type="Proteomes" id="UP000016587"/>
    </source>
</evidence>
<dbReference type="InterPro" id="IPR011650">
    <property type="entry name" value="Peptidase_M20_dimer"/>
</dbReference>
<dbReference type="OrthoDB" id="5443984at2"/>
<keyword evidence="7" id="KW-0170">Cobalt</keyword>